<dbReference type="Pfam" id="PF02518">
    <property type="entry name" value="HATPase_c"/>
    <property type="match status" value="1"/>
</dbReference>
<dbReference type="InterPro" id="IPR016120">
    <property type="entry name" value="Sig_transdc_His_kin_SpoOB"/>
</dbReference>
<dbReference type="PRINTS" id="PR00344">
    <property type="entry name" value="BCTRLSENSOR"/>
</dbReference>
<dbReference type="SUPFAM" id="SSF103190">
    <property type="entry name" value="Sensory domain-like"/>
    <property type="match status" value="1"/>
</dbReference>
<evidence type="ECO:0000256" key="2">
    <source>
        <dbReference type="ARBA" id="ARBA00004651"/>
    </source>
</evidence>
<evidence type="ECO:0000256" key="11">
    <source>
        <dbReference type="ARBA" id="ARBA00022989"/>
    </source>
</evidence>
<dbReference type="PANTHER" id="PTHR43547">
    <property type="entry name" value="TWO-COMPONENT HISTIDINE KINASE"/>
    <property type="match status" value="1"/>
</dbReference>
<evidence type="ECO:0000256" key="10">
    <source>
        <dbReference type="ARBA" id="ARBA00022840"/>
    </source>
</evidence>
<sequence length="528" mass="59150">MKNLLRVSLQVKILGLVIFLLLLVLSLVTIMIAYMESNKDVENAENMALQTAKTVSYMPVIQEAFIQTSHPEEINYVSEQIREEVGASTIKIVARSGEAVGISGVGSPIRSADFYRAVVFGSNYILHTGEGDDEILKGIAPIIVDYGEYKRLEGAVIAEFQMKDIHNEVAADIKKIIMASSAVFVLGIAGSFILSRSIRKDTFGLEPYEISILYQERDAVLQSVKEGIVAIDRKGIITTINVSAQELLDLPDHSEGRPVYDIIPSPSFLEIIDSREKIINEELQFGDRNLIVNTRPIRKKDDVIGTVISFRDKTEIKKMIEALSEVRQYTEDLRAQAHEFTSKLYVILGMIQLGKLQEAIAMIQEETQVQQQVTEMFFRNIRDEKVQAIILGKLAKASEKKVDFKMEEGSSLDPLPDHIRLTPLIIILGNLINNAFDAVMDNKEKQVSFFVTDLGRDIVFEIADNGRGLKKGTEQHIFQKGFSLKGDNRGYGLANVRDEVELLHGTIEIDSHEHEGTIFTVILPKKIE</sequence>
<dbReference type="InterPro" id="IPR029151">
    <property type="entry name" value="Sensor-like_sf"/>
</dbReference>
<dbReference type="STRING" id="361279.SAMN05421663_101364"/>
<evidence type="ECO:0000256" key="7">
    <source>
        <dbReference type="ARBA" id="ARBA00022692"/>
    </source>
</evidence>
<dbReference type="Proteomes" id="UP000198666">
    <property type="component" value="Unassembled WGS sequence"/>
</dbReference>
<protein>
    <recommendedName>
        <fullName evidence="3">histidine kinase</fullName>
        <ecNumber evidence="3">2.7.13.3</ecNumber>
    </recommendedName>
</protein>
<dbReference type="EC" id="2.7.13.3" evidence="3"/>
<accession>A0A1G6IR92</accession>
<keyword evidence="6" id="KW-0808">Transferase</keyword>
<dbReference type="GO" id="GO:0006355">
    <property type="term" value="P:regulation of DNA-templated transcription"/>
    <property type="evidence" value="ECO:0007669"/>
    <property type="project" value="InterPro"/>
</dbReference>
<gene>
    <name evidence="16" type="ORF">SAMN05421663_101364</name>
</gene>
<evidence type="ECO:0000256" key="6">
    <source>
        <dbReference type="ARBA" id="ARBA00022679"/>
    </source>
</evidence>
<dbReference type="OrthoDB" id="9792686at2"/>
<keyword evidence="8" id="KW-0547">Nucleotide-binding</keyword>
<dbReference type="Gene3D" id="3.30.565.10">
    <property type="entry name" value="Histidine kinase-like ATPase, C-terminal domain"/>
    <property type="match status" value="1"/>
</dbReference>
<feature type="transmembrane region" description="Helical" evidence="14">
    <location>
        <begin position="12"/>
        <end position="35"/>
    </location>
</feature>
<feature type="domain" description="Histidine kinase" evidence="15">
    <location>
        <begin position="335"/>
        <end position="527"/>
    </location>
</feature>
<keyword evidence="12" id="KW-0902">Two-component regulatory system</keyword>
<dbReference type="FunFam" id="3.30.450.20:FF:000018">
    <property type="entry name" value="Sensor histidine kinase DcuS"/>
    <property type="match status" value="1"/>
</dbReference>
<reference evidence="17" key="1">
    <citation type="submission" date="2016-10" db="EMBL/GenBank/DDBJ databases">
        <authorList>
            <person name="Varghese N."/>
            <person name="Submissions S."/>
        </authorList>
    </citation>
    <scope>NUCLEOTIDE SEQUENCE [LARGE SCALE GENOMIC DNA]</scope>
    <source>
        <strain evidence="17">DSM 21620</strain>
    </source>
</reference>
<keyword evidence="13 14" id="KW-0472">Membrane</keyword>
<dbReference type="GO" id="GO:0005524">
    <property type="term" value="F:ATP binding"/>
    <property type="evidence" value="ECO:0007669"/>
    <property type="project" value="UniProtKB-KW"/>
</dbReference>
<dbReference type="InterPro" id="IPR000014">
    <property type="entry name" value="PAS"/>
</dbReference>
<evidence type="ECO:0000256" key="14">
    <source>
        <dbReference type="SAM" id="Phobius"/>
    </source>
</evidence>
<keyword evidence="7 14" id="KW-0812">Transmembrane</keyword>
<evidence type="ECO:0000256" key="13">
    <source>
        <dbReference type="ARBA" id="ARBA00023136"/>
    </source>
</evidence>
<organism evidence="16 17">
    <name type="scientific">Terribacillus halophilus</name>
    <dbReference type="NCBI Taxonomy" id="361279"/>
    <lineage>
        <taxon>Bacteria</taxon>
        <taxon>Bacillati</taxon>
        <taxon>Bacillota</taxon>
        <taxon>Bacilli</taxon>
        <taxon>Bacillales</taxon>
        <taxon>Bacillaceae</taxon>
        <taxon>Terribacillus</taxon>
    </lineage>
</organism>
<keyword evidence="5" id="KW-0597">Phosphoprotein</keyword>
<dbReference type="PANTHER" id="PTHR43547:SF3">
    <property type="entry name" value="SENSOR PROTEIN CITS"/>
    <property type="match status" value="1"/>
</dbReference>
<dbReference type="InterPro" id="IPR003594">
    <property type="entry name" value="HATPase_dom"/>
</dbReference>
<evidence type="ECO:0000313" key="16">
    <source>
        <dbReference type="EMBL" id="SDC09029.1"/>
    </source>
</evidence>
<dbReference type="PROSITE" id="PS50109">
    <property type="entry name" value="HIS_KIN"/>
    <property type="match status" value="1"/>
</dbReference>
<proteinExistence type="predicted"/>
<keyword evidence="10" id="KW-0067">ATP-binding</keyword>
<dbReference type="InterPro" id="IPR013767">
    <property type="entry name" value="PAS_fold"/>
</dbReference>
<name>A0A1G6IR92_9BACI</name>
<evidence type="ECO:0000256" key="8">
    <source>
        <dbReference type="ARBA" id="ARBA00022741"/>
    </source>
</evidence>
<dbReference type="EMBL" id="FMZB01000001">
    <property type="protein sequence ID" value="SDC09029.1"/>
    <property type="molecule type" value="Genomic_DNA"/>
</dbReference>
<keyword evidence="17" id="KW-1185">Reference proteome</keyword>
<dbReference type="SUPFAM" id="SSF55890">
    <property type="entry name" value="Sporulation response regulatory protein Spo0B"/>
    <property type="match status" value="1"/>
</dbReference>
<evidence type="ECO:0000256" key="9">
    <source>
        <dbReference type="ARBA" id="ARBA00022777"/>
    </source>
</evidence>
<dbReference type="CDD" id="cd00130">
    <property type="entry name" value="PAS"/>
    <property type="match status" value="1"/>
</dbReference>
<dbReference type="GO" id="GO:0000155">
    <property type="term" value="F:phosphorelay sensor kinase activity"/>
    <property type="evidence" value="ECO:0007669"/>
    <property type="project" value="InterPro"/>
</dbReference>
<evidence type="ECO:0000256" key="5">
    <source>
        <dbReference type="ARBA" id="ARBA00022553"/>
    </source>
</evidence>
<keyword evidence="4" id="KW-1003">Cell membrane</keyword>
<dbReference type="InterPro" id="IPR004358">
    <property type="entry name" value="Sig_transdc_His_kin-like_C"/>
</dbReference>
<dbReference type="SMART" id="SM00387">
    <property type="entry name" value="HATPase_c"/>
    <property type="match status" value="1"/>
</dbReference>
<dbReference type="InterPro" id="IPR005467">
    <property type="entry name" value="His_kinase_dom"/>
</dbReference>
<evidence type="ECO:0000313" key="17">
    <source>
        <dbReference type="Proteomes" id="UP000198666"/>
    </source>
</evidence>
<evidence type="ECO:0000256" key="12">
    <source>
        <dbReference type="ARBA" id="ARBA00023012"/>
    </source>
</evidence>
<dbReference type="AlphaFoldDB" id="A0A1G6IR92"/>
<keyword evidence="11 14" id="KW-1133">Transmembrane helix</keyword>
<dbReference type="SUPFAM" id="SSF55874">
    <property type="entry name" value="ATPase domain of HSP90 chaperone/DNA topoisomerase II/histidine kinase"/>
    <property type="match status" value="1"/>
</dbReference>
<comment type="catalytic activity">
    <reaction evidence="1">
        <text>ATP + protein L-histidine = ADP + protein N-phospho-L-histidine.</text>
        <dbReference type="EC" id="2.7.13.3"/>
    </reaction>
</comment>
<dbReference type="GO" id="GO:0005886">
    <property type="term" value="C:plasma membrane"/>
    <property type="evidence" value="ECO:0007669"/>
    <property type="project" value="UniProtKB-SubCell"/>
</dbReference>
<evidence type="ECO:0000256" key="1">
    <source>
        <dbReference type="ARBA" id="ARBA00000085"/>
    </source>
</evidence>
<evidence type="ECO:0000256" key="4">
    <source>
        <dbReference type="ARBA" id="ARBA00022475"/>
    </source>
</evidence>
<dbReference type="Pfam" id="PF00989">
    <property type="entry name" value="PAS"/>
    <property type="match status" value="1"/>
</dbReference>
<evidence type="ECO:0000259" key="15">
    <source>
        <dbReference type="PROSITE" id="PS50109"/>
    </source>
</evidence>
<comment type="subcellular location">
    <subcellularLocation>
        <location evidence="2">Cell membrane</location>
        <topology evidence="2">Multi-pass membrane protein</topology>
    </subcellularLocation>
</comment>
<dbReference type="SUPFAM" id="SSF55785">
    <property type="entry name" value="PYP-like sensor domain (PAS domain)"/>
    <property type="match status" value="1"/>
</dbReference>
<dbReference type="InterPro" id="IPR036890">
    <property type="entry name" value="HATPase_C_sf"/>
</dbReference>
<keyword evidence="9 16" id="KW-0418">Kinase</keyword>
<evidence type="ECO:0000256" key="3">
    <source>
        <dbReference type="ARBA" id="ARBA00012438"/>
    </source>
</evidence>
<dbReference type="InterPro" id="IPR035965">
    <property type="entry name" value="PAS-like_dom_sf"/>
</dbReference>
<dbReference type="Gene3D" id="3.30.450.20">
    <property type="entry name" value="PAS domain"/>
    <property type="match status" value="2"/>
</dbReference>
<dbReference type="SMART" id="SM00091">
    <property type="entry name" value="PAS"/>
    <property type="match status" value="1"/>
</dbReference>
<dbReference type="Gene3D" id="1.10.287.130">
    <property type="match status" value="1"/>
</dbReference>
<dbReference type="RefSeq" id="WP_093725392.1">
    <property type="nucleotide sequence ID" value="NZ_FMZB01000001.1"/>
</dbReference>